<dbReference type="SMART" id="SM00382">
    <property type="entry name" value="AAA"/>
    <property type="match status" value="1"/>
</dbReference>
<evidence type="ECO:0000259" key="14">
    <source>
        <dbReference type="PROSITE" id="PS50893"/>
    </source>
</evidence>
<dbReference type="Gene3D" id="3.40.50.300">
    <property type="entry name" value="P-loop containing nucleotide triphosphate hydrolases"/>
    <property type="match status" value="1"/>
</dbReference>
<comment type="similarity">
    <text evidence="2">Belongs to the ABC transporter superfamily.</text>
</comment>
<gene>
    <name evidence="15" type="ORF">HHSLTHF2_10540</name>
</gene>
<comment type="subcellular location">
    <subcellularLocation>
        <location evidence="1">Cell inner membrane</location>
        <topology evidence="1">Peripheral membrane protein</topology>
    </subcellularLocation>
</comment>
<keyword evidence="8" id="KW-0406">Ion transport</keyword>
<sequence>MLNIENLTLQLPYYKHWWRREWTTCVDNLSLSIHPGEVHAVIGASGAGKSLLAYTIMGLLPEGAKTSGQLFFKDAPLTTEHQRQLRGRQLALIPQSLNALDPLASSQRQVSWAARRAGQSKTVAWRSAERALNHYQLSHHAQRAYPHQLSGGMARRVLAAMAQIGNANLIIADEPSVGLDPQQRDRVLASLKALALEGKAVMLITHDLRHALPIADHVTILRQGKCIEATPATAFQGNGEQLKSTYACALWNALPDNTFSTQVRANESATHADAINPPKEPTIA</sequence>
<dbReference type="InterPro" id="IPR027417">
    <property type="entry name" value="P-loop_NTPase"/>
</dbReference>
<keyword evidence="9" id="KW-0472">Membrane</keyword>
<keyword evidence="4" id="KW-1003">Cell membrane</keyword>
<evidence type="ECO:0000313" key="16">
    <source>
        <dbReference type="Proteomes" id="UP000502259"/>
    </source>
</evidence>
<organism evidence="15 16">
    <name type="scientific">Halomonas hydrothermalis</name>
    <dbReference type="NCBI Taxonomy" id="115561"/>
    <lineage>
        <taxon>Bacteria</taxon>
        <taxon>Pseudomonadati</taxon>
        <taxon>Pseudomonadota</taxon>
        <taxon>Gammaproteobacteria</taxon>
        <taxon>Oceanospirillales</taxon>
        <taxon>Halomonadaceae</taxon>
        <taxon>Halomonas</taxon>
    </lineage>
</organism>
<evidence type="ECO:0000313" key="15">
    <source>
        <dbReference type="EMBL" id="BCB07164.1"/>
    </source>
</evidence>
<comment type="subunit">
    <text evidence="10">The complex is composed of two ATP-binding proteins (NikD and NikE), two transmembrane proteins (NikB and NikC) and a solute-binding protein (NikA).</text>
</comment>
<evidence type="ECO:0000256" key="10">
    <source>
        <dbReference type="ARBA" id="ARBA00038669"/>
    </source>
</evidence>
<reference evidence="15 16" key="1">
    <citation type="submission" date="2020-03" db="EMBL/GenBank/DDBJ databases">
        <title>Complete Genome Sequence of Halomonas hydrothermalis Strain Slthf2, Halophilic Bacterium Isolated from Deep-Sea Hydrothermal-Vent Environments.</title>
        <authorList>
            <person name="Takeyama N."/>
            <person name="Huang M."/>
            <person name="Sato K."/>
            <person name="Galipon J."/>
            <person name="Arakawa K."/>
        </authorList>
    </citation>
    <scope>NUCLEOTIDE SEQUENCE [LARGE SCALE GENOMIC DNA]</scope>
    <source>
        <strain evidence="15 16">Slthf2</strain>
    </source>
</reference>
<dbReference type="InterPro" id="IPR003593">
    <property type="entry name" value="AAA+_ATPase"/>
</dbReference>
<dbReference type="PANTHER" id="PTHR43297:SF13">
    <property type="entry name" value="NICKEL ABC TRANSPORTER, ATP-BINDING PROTEIN"/>
    <property type="match status" value="1"/>
</dbReference>
<evidence type="ECO:0000256" key="5">
    <source>
        <dbReference type="ARBA" id="ARBA00022741"/>
    </source>
</evidence>
<evidence type="ECO:0000256" key="11">
    <source>
        <dbReference type="ARBA" id="ARBA00039098"/>
    </source>
</evidence>
<comment type="catalytic activity">
    <reaction evidence="13">
        <text>Ni(2+)(out) + ATP + H2O = Ni(2+)(in) + ADP + phosphate + H(+)</text>
        <dbReference type="Rhea" id="RHEA:15557"/>
        <dbReference type="ChEBI" id="CHEBI:15377"/>
        <dbReference type="ChEBI" id="CHEBI:15378"/>
        <dbReference type="ChEBI" id="CHEBI:30616"/>
        <dbReference type="ChEBI" id="CHEBI:43474"/>
        <dbReference type="ChEBI" id="CHEBI:49786"/>
        <dbReference type="ChEBI" id="CHEBI:456216"/>
        <dbReference type="EC" id="7.2.2.11"/>
    </reaction>
    <physiologicalReaction direction="left-to-right" evidence="13">
        <dbReference type="Rhea" id="RHEA:15558"/>
    </physiologicalReaction>
</comment>
<dbReference type="Pfam" id="PF00005">
    <property type="entry name" value="ABC_tran"/>
    <property type="match status" value="1"/>
</dbReference>
<evidence type="ECO:0000256" key="9">
    <source>
        <dbReference type="ARBA" id="ARBA00023136"/>
    </source>
</evidence>
<dbReference type="InterPro" id="IPR003439">
    <property type="entry name" value="ABC_transporter-like_ATP-bd"/>
</dbReference>
<accession>A0A6F8U1U3</accession>
<dbReference type="InterPro" id="IPR050388">
    <property type="entry name" value="ABC_Ni/Peptide_Import"/>
</dbReference>
<keyword evidence="3" id="KW-0813">Transport</keyword>
<evidence type="ECO:0000256" key="2">
    <source>
        <dbReference type="ARBA" id="ARBA00005417"/>
    </source>
</evidence>
<dbReference type="GO" id="GO:0015413">
    <property type="term" value="F:ABC-type nickel transporter activity"/>
    <property type="evidence" value="ECO:0007669"/>
    <property type="project" value="UniProtKB-EC"/>
</dbReference>
<dbReference type="EMBL" id="AP022843">
    <property type="protein sequence ID" value="BCB07164.1"/>
    <property type="molecule type" value="Genomic_DNA"/>
</dbReference>
<evidence type="ECO:0000256" key="13">
    <source>
        <dbReference type="ARBA" id="ARBA00048610"/>
    </source>
</evidence>
<keyword evidence="7" id="KW-1278">Translocase</keyword>
<evidence type="ECO:0000256" key="3">
    <source>
        <dbReference type="ARBA" id="ARBA00022448"/>
    </source>
</evidence>
<proteinExistence type="inferred from homology"/>
<keyword evidence="16" id="KW-1185">Reference proteome</keyword>
<dbReference type="PROSITE" id="PS50893">
    <property type="entry name" value="ABC_TRANSPORTER_2"/>
    <property type="match status" value="1"/>
</dbReference>
<keyword evidence="5" id="KW-0547">Nucleotide-binding</keyword>
<evidence type="ECO:0000256" key="8">
    <source>
        <dbReference type="ARBA" id="ARBA00023065"/>
    </source>
</evidence>
<feature type="domain" description="ABC transporter" evidence="14">
    <location>
        <begin position="2"/>
        <end position="248"/>
    </location>
</feature>
<dbReference type="GO" id="GO:0005886">
    <property type="term" value="C:plasma membrane"/>
    <property type="evidence" value="ECO:0007669"/>
    <property type="project" value="UniProtKB-SubCell"/>
</dbReference>
<keyword evidence="6" id="KW-0067">ATP-binding</keyword>
<evidence type="ECO:0000256" key="4">
    <source>
        <dbReference type="ARBA" id="ARBA00022475"/>
    </source>
</evidence>
<dbReference type="AlphaFoldDB" id="A0A6F8U1U3"/>
<dbReference type="GO" id="GO:0005524">
    <property type="term" value="F:ATP binding"/>
    <property type="evidence" value="ECO:0007669"/>
    <property type="project" value="UniProtKB-KW"/>
</dbReference>
<evidence type="ECO:0000256" key="7">
    <source>
        <dbReference type="ARBA" id="ARBA00022967"/>
    </source>
</evidence>
<dbReference type="GO" id="GO:0016887">
    <property type="term" value="F:ATP hydrolysis activity"/>
    <property type="evidence" value="ECO:0007669"/>
    <property type="project" value="InterPro"/>
</dbReference>
<dbReference type="EC" id="7.2.2.11" evidence="11"/>
<name>A0A6F8U1U3_9GAMM</name>
<dbReference type="Proteomes" id="UP000502259">
    <property type="component" value="Chromosome"/>
</dbReference>
<evidence type="ECO:0000256" key="6">
    <source>
        <dbReference type="ARBA" id="ARBA00022840"/>
    </source>
</evidence>
<evidence type="ECO:0000256" key="1">
    <source>
        <dbReference type="ARBA" id="ARBA00004417"/>
    </source>
</evidence>
<protein>
    <recommendedName>
        <fullName evidence="12">Nickel import system ATP-binding protein NikD</fullName>
        <ecNumber evidence="11">7.2.2.11</ecNumber>
    </recommendedName>
</protein>
<evidence type="ECO:0000256" key="12">
    <source>
        <dbReference type="ARBA" id="ARBA00044143"/>
    </source>
</evidence>
<dbReference type="SUPFAM" id="SSF52540">
    <property type="entry name" value="P-loop containing nucleoside triphosphate hydrolases"/>
    <property type="match status" value="1"/>
</dbReference>
<dbReference type="PANTHER" id="PTHR43297">
    <property type="entry name" value="OLIGOPEPTIDE TRANSPORT ATP-BINDING PROTEIN APPD"/>
    <property type="match status" value="1"/>
</dbReference>
<dbReference type="RefSeq" id="WP_172420261.1">
    <property type="nucleotide sequence ID" value="NZ_AP022843.1"/>
</dbReference>